<evidence type="ECO:0000259" key="5">
    <source>
        <dbReference type="PROSITE" id="PS50931"/>
    </source>
</evidence>
<dbReference type="PROSITE" id="PS50931">
    <property type="entry name" value="HTH_LYSR"/>
    <property type="match status" value="1"/>
</dbReference>
<reference evidence="6" key="1">
    <citation type="submission" date="2021-04" db="EMBL/GenBank/DDBJ databases">
        <title>The complete genome sequence of Caulobacter sp. S6.</title>
        <authorList>
            <person name="Tang Y."/>
            <person name="Ouyang W."/>
            <person name="Liu Q."/>
            <person name="Huang B."/>
            <person name="Guo Z."/>
            <person name="Lei P."/>
        </authorList>
    </citation>
    <scope>NUCLEOTIDE SEQUENCE</scope>
    <source>
        <strain evidence="6">S6</strain>
    </source>
</reference>
<keyword evidence="7" id="KW-1185">Reference proteome</keyword>
<dbReference type="AlphaFoldDB" id="A0A975IU70"/>
<dbReference type="Pfam" id="PF00126">
    <property type="entry name" value="HTH_1"/>
    <property type="match status" value="1"/>
</dbReference>
<proteinExistence type="inferred from homology"/>
<evidence type="ECO:0000313" key="6">
    <source>
        <dbReference type="EMBL" id="QUD85936.1"/>
    </source>
</evidence>
<dbReference type="GO" id="GO:0003677">
    <property type="term" value="F:DNA binding"/>
    <property type="evidence" value="ECO:0007669"/>
    <property type="project" value="UniProtKB-KW"/>
</dbReference>
<evidence type="ECO:0000256" key="3">
    <source>
        <dbReference type="ARBA" id="ARBA00023125"/>
    </source>
</evidence>
<keyword evidence="2" id="KW-0805">Transcription regulation</keyword>
<dbReference type="PANTHER" id="PTHR30118:SF6">
    <property type="entry name" value="HTH-TYPE TRANSCRIPTIONAL REGULATOR LEUO"/>
    <property type="match status" value="1"/>
</dbReference>
<dbReference type="PANTHER" id="PTHR30118">
    <property type="entry name" value="HTH-TYPE TRANSCRIPTIONAL REGULATOR LEUO-RELATED"/>
    <property type="match status" value="1"/>
</dbReference>
<dbReference type="Proteomes" id="UP000676409">
    <property type="component" value="Chromosome"/>
</dbReference>
<evidence type="ECO:0000313" key="7">
    <source>
        <dbReference type="Proteomes" id="UP000676409"/>
    </source>
</evidence>
<accession>A0A975IU70</accession>
<comment type="similarity">
    <text evidence="1">Belongs to the LysR transcriptional regulatory family.</text>
</comment>
<dbReference type="InterPro" id="IPR036390">
    <property type="entry name" value="WH_DNA-bd_sf"/>
</dbReference>
<dbReference type="RefSeq" id="WP_211935988.1">
    <property type="nucleotide sequence ID" value="NZ_CP073078.1"/>
</dbReference>
<dbReference type="Pfam" id="PF03466">
    <property type="entry name" value="LysR_substrate"/>
    <property type="match status" value="1"/>
</dbReference>
<name>A0A975IU70_9CAUL</name>
<dbReference type="InterPro" id="IPR005119">
    <property type="entry name" value="LysR_subst-bd"/>
</dbReference>
<dbReference type="SUPFAM" id="SSF46785">
    <property type="entry name" value="Winged helix' DNA-binding domain"/>
    <property type="match status" value="1"/>
</dbReference>
<dbReference type="KEGG" id="caul:KCG34_12545"/>
<dbReference type="InterPro" id="IPR000847">
    <property type="entry name" value="LysR_HTH_N"/>
</dbReference>
<dbReference type="GO" id="GO:0003700">
    <property type="term" value="F:DNA-binding transcription factor activity"/>
    <property type="evidence" value="ECO:0007669"/>
    <property type="project" value="InterPro"/>
</dbReference>
<evidence type="ECO:0000256" key="2">
    <source>
        <dbReference type="ARBA" id="ARBA00023015"/>
    </source>
</evidence>
<dbReference type="Gene3D" id="1.10.10.10">
    <property type="entry name" value="Winged helix-like DNA-binding domain superfamily/Winged helix DNA-binding domain"/>
    <property type="match status" value="1"/>
</dbReference>
<dbReference type="SUPFAM" id="SSF53850">
    <property type="entry name" value="Periplasmic binding protein-like II"/>
    <property type="match status" value="1"/>
</dbReference>
<dbReference type="InterPro" id="IPR050389">
    <property type="entry name" value="LysR-type_TF"/>
</dbReference>
<keyword evidence="4" id="KW-0804">Transcription</keyword>
<dbReference type="InterPro" id="IPR036388">
    <property type="entry name" value="WH-like_DNA-bd_sf"/>
</dbReference>
<evidence type="ECO:0000256" key="4">
    <source>
        <dbReference type="ARBA" id="ARBA00023163"/>
    </source>
</evidence>
<organism evidence="6 7">
    <name type="scientific">Phenylobacterium montanum</name>
    <dbReference type="NCBI Taxonomy" id="2823693"/>
    <lineage>
        <taxon>Bacteria</taxon>
        <taxon>Pseudomonadati</taxon>
        <taxon>Pseudomonadota</taxon>
        <taxon>Alphaproteobacteria</taxon>
        <taxon>Caulobacterales</taxon>
        <taxon>Caulobacteraceae</taxon>
        <taxon>Phenylobacterium</taxon>
    </lineage>
</organism>
<evidence type="ECO:0000256" key="1">
    <source>
        <dbReference type="ARBA" id="ARBA00009437"/>
    </source>
</evidence>
<gene>
    <name evidence="6" type="ORF">KCG34_12545</name>
</gene>
<dbReference type="Gene3D" id="3.40.190.10">
    <property type="entry name" value="Periplasmic binding protein-like II"/>
    <property type="match status" value="2"/>
</dbReference>
<protein>
    <submittedName>
        <fullName evidence="6">LysR family transcriptional regulator</fullName>
    </submittedName>
</protein>
<dbReference type="EMBL" id="CP073078">
    <property type="protein sequence ID" value="QUD85936.1"/>
    <property type="molecule type" value="Genomic_DNA"/>
</dbReference>
<keyword evidence="3" id="KW-0238">DNA-binding</keyword>
<feature type="domain" description="HTH lysR-type" evidence="5">
    <location>
        <begin position="6"/>
        <end position="63"/>
    </location>
</feature>
<sequence length="305" mass="34159">MRFKGLDLNLLVCLDVLLDERSVSAAARRLHLSQPATSAALARLREFFDDEILVGLGKSMYPTPFAEGLRPQVRECLKVADGIVSSSSVFDPATSQRAFRIIASDSVTSSILAPLLSRLASLAPRIGFDLIFPDPASQAEFQRGDVDLLISPEGFMVDEYPTELFFEEQHVIVGWRDNPLFQGEVTEEKIFRCGHVAVAIGPQRILSFADRQAELLGRSRRVEVRAASFAMAPLFLVGSERLAIMHGRLAETMTRQFPIAYAPLPFPFPPLRQMIHHHPSRANDEGVRWLLQELRIQAQRPRPFT</sequence>